<feature type="transmembrane region" description="Helical" evidence="10">
    <location>
        <begin position="259"/>
        <end position="279"/>
    </location>
</feature>
<dbReference type="PANTHER" id="PTHR30081">
    <property type="entry name" value="PROTEIN-EXPORT MEMBRANE PROTEIN SEC"/>
    <property type="match status" value="1"/>
</dbReference>
<dbReference type="InterPro" id="IPR022813">
    <property type="entry name" value="SecD/SecF_arch_bac"/>
</dbReference>
<name>A0A9D2CGI1_9FIRM</name>
<feature type="domain" description="Protein export membrane protein SecD/SecF C-terminal" evidence="11">
    <location>
        <begin position="154"/>
        <end position="315"/>
    </location>
</feature>
<accession>A0A9D2CGI1</accession>
<evidence type="ECO:0000256" key="2">
    <source>
        <dbReference type="ARBA" id="ARBA00022448"/>
    </source>
</evidence>
<dbReference type="AlphaFoldDB" id="A0A9D2CGI1"/>
<evidence type="ECO:0000256" key="5">
    <source>
        <dbReference type="ARBA" id="ARBA00022927"/>
    </source>
</evidence>
<evidence type="ECO:0000256" key="8">
    <source>
        <dbReference type="ARBA" id="ARBA00023136"/>
    </source>
</evidence>
<keyword evidence="4 10" id="KW-0812">Transmembrane</keyword>
<evidence type="ECO:0000256" key="9">
    <source>
        <dbReference type="SAM" id="MobiDB-lite"/>
    </source>
</evidence>
<dbReference type="Gene3D" id="1.20.1640.10">
    <property type="entry name" value="Multidrug efflux transporter AcrB transmembrane domain"/>
    <property type="match status" value="1"/>
</dbReference>
<keyword evidence="5" id="KW-0653">Protein transport</keyword>
<dbReference type="GO" id="GO:0015031">
    <property type="term" value="P:protein transport"/>
    <property type="evidence" value="ECO:0007669"/>
    <property type="project" value="UniProtKB-KW"/>
</dbReference>
<keyword evidence="6 10" id="KW-1133">Transmembrane helix</keyword>
<dbReference type="EMBL" id="DXCO01000037">
    <property type="protein sequence ID" value="HIY78555.1"/>
    <property type="molecule type" value="Genomic_DNA"/>
</dbReference>
<feature type="transmembrane region" description="Helical" evidence="10">
    <location>
        <begin position="206"/>
        <end position="227"/>
    </location>
</feature>
<feature type="region of interest" description="Disordered" evidence="9">
    <location>
        <begin position="326"/>
        <end position="351"/>
    </location>
</feature>
<keyword evidence="7" id="KW-0811">Translocation</keyword>
<keyword evidence="2" id="KW-0813">Transport</keyword>
<feature type="transmembrane region" description="Helical" evidence="10">
    <location>
        <begin position="9"/>
        <end position="33"/>
    </location>
</feature>
<evidence type="ECO:0000259" key="11">
    <source>
        <dbReference type="Pfam" id="PF02355"/>
    </source>
</evidence>
<gene>
    <name evidence="12" type="ORF">H9728_05875</name>
</gene>
<protein>
    <recommendedName>
        <fullName evidence="11">Protein export membrane protein SecD/SecF C-terminal domain-containing protein</fullName>
    </recommendedName>
</protein>
<dbReference type="Proteomes" id="UP000824135">
    <property type="component" value="Unassembled WGS sequence"/>
</dbReference>
<feature type="transmembrane region" description="Helical" evidence="10">
    <location>
        <begin position="151"/>
        <end position="172"/>
    </location>
</feature>
<evidence type="ECO:0000256" key="4">
    <source>
        <dbReference type="ARBA" id="ARBA00022692"/>
    </source>
</evidence>
<proteinExistence type="predicted"/>
<dbReference type="Pfam" id="PF02355">
    <property type="entry name" value="SecD_SecF_C"/>
    <property type="match status" value="1"/>
</dbReference>
<dbReference type="PANTHER" id="PTHR30081:SF8">
    <property type="entry name" value="PROTEIN TRANSLOCASE SUBUNIT SECF"/>
    <property type="match status" value="1"/>
</dbReference>
<evidence type="ECO:0000256" key="1">
    <source>
        <dbReference type="ARBA" id="ARBA00004651"/>
    </source>
</evidence>
<sequence>MSKITGKKCLLISLAVSLALIIAGAFVFGFIGFNPDSVTKDYSKVEVSYYGNQLNSDDFLAEIESLCADTIEDGGYKISETRRSDEASGSKRLFEFILGSDLTAEQSASLVSDLETALRAKTVSGDVTVAEDDDVTVAYISDVEYVPHYEYIWRTAIGGGAALVLLFAYVAIRFKVGMGVTSLVAAVHDVLLTLALIALFRIPMSTAVIGIAACSLLLSVFMNLFVFGRMRKDFKLEERKDLPARENVELSAAESRKGICITAILAASVFVVLGVIGAITGLNLLWFMLGSLVAVGVSVYSSLVLSPAIYARIKEKSDAARARKAKYNYESEKKNKKAAKSAEKAEPVSES</sequence>
<evidence type="ECO:0000256" key="3">
    <source>
        <dbReference type="ARBA" id="ARBA00022475"/>
    </source>
</evidence>
<dbReference type="GO" id="GO:0005886">
    <property type="term" value="C:plasma membrane"/>
    <property type="evidence" value="ECO:0007669"/>
    <property type="project" value="UniProtKB-SubCell"/>
</dbReference>
<evidence type="ECO:0000313" key="13">
    <source>
        <dbReference type="Proteomes" id="UP000824135"/>
    </source>
</evidence>
<evidence type="ECO:0000256" key="7">
    <source>
        <dbReference type="ARBA" id="ARBA00023010"/>
    </source>
</evidence>
<reference evidence="12" key="2">
    <citation type="submission" date="2021-04" db="EMBL/GenBank/DDBJ databases">
        <authorList>
            <person name="Gilroy R."/>
        </authorList>
    </citation>
    <scope>NUCLEOTIDE SEQUENCE</scope>
    <source>
        <strain evidence="12">CHK199-9574</strain>
    </source>
</reference>
<dbReference type="SUPFAM" id="SSF82866">
    <property type="entry name" value="Multidrug efflux transporter AcrB transmembrane domain"/>
    <property type="match status" value="1"/>
</dbReference>
<keyword evidence="3" id="KW-1003">Cell membrane</keyword>
<feature type="transmembrane region" description="Helical" evidence="10">
    <location>
        <begin position="285"/>
        <end position="311"/>
    </location>
</feature>
<evidence type="ECO:0000256" key="10">
    <source>
        <dbReference type="SAM" id="Phobius"/>
    </source>
</evidence>
<keyword evidence="8 10" id="KW-0472">Membrane</keyword>
<organism evidence="12 13">
    <name type="scientific">Candidatus Borkfalkia excrementavium</name>
    <dbReference type="NCBI Taxonomy" id="2838505"/>
    <lineage>
        <taxon>Bacteria</taxon>
        <taxon>Bacillati</taxon>
        <taxon>Bacillota</taxon>
        <taxon>Clostridia</taxon>
        <taxon>Christensenellales</taxon>
        <taxon>Christensenellaceae</taxon>
        <taxon>Candidatus Borkfalkia</taxon>
    </lineage>
</organism>
<feature type="compositionally biased region" description="Basic and acidic residues" evidence="9">
    <location>
        <begin position="340"/>
        <end position="351"/>
    </location>
</feature>
<comment type="caution">
    <text evidence="12">The sequence shown here is derived from an EMBL/GenBank/DDBJ whole genome shotgun (WGS) entry which is preliminary data.</text>
</comment>
<dbReference type="InterPro" id="IPR048634">
    <property type="entry name" value="SecD_SecF_C"/>
</dbReference>
<comment type="subcellular location">
    <subcellularLocation>
        <location evidence="1">Cell membrane</location>
        <topology evidence="1">Multi-pass membrane protein</topology>
    </subcellularLocation>
</comment>
<reference evidence="12" key="1">
    <citation type="journal article" date="2021" name="PeerJ">
        <title>Extensive microbial diversity within the chicken gut microbiome revealed by metagenomics and culture.</title>
        <authorList>
            <person name="Gilroy R."/>
            <person name="Ravi A."/>
            <person name="Getino M."/>
            <person name="Pursley I."/>
            <person name="Horton D.L."/>
            <person name="Alikhan N.F."/>
            <person name="Baker D."/>
            <person name="Gharbi K."/>
            <person name="Hall N."/>
            <person name="Watson M."/>
            <person name="Adriaenssens E.M."/>
            <person name="Foster-Nyarko E."/>
            <person name="Jarju S."/>
            <person name="Secka A."/>
            <person name="Antonio M."/>
            <person name="Oren A."/>
            <person name="Chaudhuri R.R."/>
            <person name="La Ragione R."/>
            <person name="Hildebrand F."/>
            <person name="Pallen M.J."/>
        </authorList>
    </citation>
    <scope>NUCLEOTIDE SEQUENCE</scope>
    <source>
        <strain evidence="12">CHK199-9574</strain>
    </source>
</reference>
<evidence type="ECO:0000256" key="6">
    <source>
        <dbReference type="ARBA" id="ARBA00022989"/>
    </source>
</evidence>
<evidence type="ECO:0000313" key="12">
    <source>
        <dbReference type="EMBL" id="HIY78555.1"/>
    </source>
</evidence>
<feature type="transmembrane region" description="Helical" evidence="10">
    <location>
        <begin position="179"/>
        <end position="200"/>
    </location>
</feature>